<organism evidence="2">
    <name type="scientific">Oikopleura dioica</name>
    <name type="common">Tunicate</name>
    <dbReference type="NCBI Taxonomy" id="34765"/>
    <lineage>
        <taxon>Eukaryota</taxon>
        <taxon>Metazoa</taxon>
        <taxon>Chordata</taxon>
        <taxon>Tunicata</taxon>
        <taxon>Appendicularia</taxon>
        <taxon>Copelata</taxon>
        <taxon>Oikopleuridae</taxon>
        <taxon>Oikopleura</taxon>
    </lineage>
</organism>
<protein>
    <submittedName>
        <fullName evidence="2">Uncharacterized protein</fullName>
    </submittedName>
</protein>
<gene>
    <name evidence="2" type="ORF">GSOID_T00009641001</name>
</gene>
<keyword evidence="3" id="KW-1185">Reference proteome</keyword>
<reference evidence="2" key="1">
    <citation type="journal article" date="2010" name="Science">
        <title>Plasticity of animal genome architecture unmasked by rapid evolution of a pelagic tunicate.</title>
        <authorList>
            <person name="Denoeud F."/>
            <person name="Henriet S."/>
            <person name="Mungpakdee S."/>
            <person name="Aury J.M."/>
            <person name="Da Silva C."/>
            <person name="Brinkmann H."/>
            <person name="Mikhaleva J."/>
            <person name="Olsen L.C."/>
            <person name="Jubin C."/>
            <person name="Canestro C."/>
            <person name="Bouquet J.M."/>
            <person name="Danks G."/>
            <person name="Poulain J."/>
            <person name="Campsteijn C."/>
            <person name="Adamski M."/>
            <person name="Cross I."/>
            <person name="Yadetie F."/>
            <person name="Muffato M."/>
            <person name="Louis A."/>
            <person name="Butcher S."/>
            <person name="Tsagkogeorga G."/>
            <person name="Konrad A."/>
            <person name="Singh S."/>
            <person name="Jensen M.F."/>
            <person name="Cong E.H."/>
            <person name="Eikeseth-Otteraa H."/>
            <person name="Noel B."/>
            <person name="Anthouard V."/>
            <person name="Porcel B.M."/>
            <person name="Kachouri-Lafond R."/>
            <person name="Nishino A."/>
            <person name="Ugolini M."/>
            <person name="Chourrout P."/>
            <person name="Nishida H."/>
            <person name="Aasland R."/>
            <person name="Huzurbazar S."/>
            <person name="Westhof E."/>
            <person name="Delsuc F."/>
            <person name="Lehrach H."/>
            <person name="Reinhardt R."/>
            <person name="Weissenbach J."/>
            <person name="Roy S.W."/>
            <person name="Artiguenave F."/>
            <person name="Postlethwait J.H."/>
            <person name="Manak J.R."/>
            <person name="Thompson E.M."/>
            <person name="Jaillon O."/>
            <person name="Du Pasquier L."/>
            <person name="Boudinot P."/>
            <person name="Liberles D.A."/>
            <person name="Volff J.N."/>
            <person name="Philippe H."/>
            <person name="Lenhard B."/>
            <person name="Roest Crollius H."/>
            <person name="Wincker P."/>
            <person name="Chourrout D."/>
        </authorList>
    </citation>
    <scope>NUCLEOTIDE SEQUENCE [LARGE SCALE GENOMIC DNA]</scope>
</reference>
<dbReference type="AlphaFoldDB" id="E4XFA0"/>
<name>E4XFA0_OIKDI</name>
<sequence>MLRRRLEAEKPTKNKQRNEKKHRHHENLRAMLIDANMHLDFDIEDPSTEYWEGLNWDSFNDRPYPYPNYIALNRPIQANSLKYHDALNAKVPVNSGVEISDDLEPMDDFEGSCSSDEECSGNKPTIDLIGENNLLDLD</sequence>
<accession>E4XFA0</accession>
<evidence type="ECO:0000313" key="2">
    <source>
        <dbReference type="EMBL" id="CBY24288.1"/>
    </source>
</evidence>
<evidence type="ECO:0000256" key="1">
    <source>
        <dbReference type="SAM" id="MobiDB-lite"/>
    </source>
</evidence>
<proteinExistence type="predicted"/>
<dbReference type="InParanoid" id="E4XFA0"/>
<dbReference type="Proteomes" id="UP000001307">
    <property type="component" value="Unassembled WGS sequence"/>
</dbReference>
<dbReference type="EMBL" id="FN653044">
    <property type="protein sequence ID" value="CBY24288.1"/>
    <property type="molecule type" value="Genomic_DNA"/>
</dbReference>
<feature type="compositionally biased region" description="Basic residues" evidence="1">
    <location>
        <begin position="13"/>
        <end position="24"/>
    </location>
</feature>
<feature type="region of interest" description="Disordered" evidence="1">
    <location>
        <begin position="1"/>
        <end position="24"/>
    </location>
</feature>
<evidence type="ECO:0000313" key="3">
    <source>
        <dbReference type="Proteomes" id="UP000001307"/>
    </source>
</evidence>
<feature type="compositionally biased region" description="Basic and acidic residues" evidence="1">
    <location>
        <begin position="1"/>
        <end position="12"/>
    </location>
</feature>